<dbReference type="Gene3D" id="3.40.630.10">
    <property type="entry name" value="Zn peptidases"/>
    <property type="match status" value="2"/>
</dbReference>
<dbReference type="Proteomes" id="UP001156831">
    <property type="component" value="Unassembled WGS sequence"/>
</dbReference>
<comment type="caution">
    <text evidence="4">The sequence shown here is derived from an EMBL/GenBank/DDBJ whole genome shotgun (WGS) entry which is preliminary data.</text>
</comment>
<feature type="region of interest" description="Disordered" evidence="1">
    <location>
        <begin position="29"/>
        <end position="58"/>
    </location>
</feature>
<dbReference type="RefSeq" id="WP_280599013.1">
    <property type="nucleotide sequence ID" value="NZ_JARXRN010000011.1"/>
</dbReference>
<sequence>MPMPLPTLRSACLPLLCGLLLAACQRDAAPPAPAAPAEPAADAAAPPATPPPPNDTAAGQRIEADVRALADDAMEGRRTGTPGFDRAANYVASQFEAIGLAPAGDDGSWFQAVPLLQATVQFDGARLDIVRDGGTIALEPRRQFLPLANFHAAEAAVDAPAVFVGQAVHAPDLGHDDFAGVDLDGRIAVMFGGAPARFEPTQRAFHSSTREKLRNVAERGAVGVVYVNTADDEVRNPWARSVQNATQPSMRLRGDDGGAIDAWPQLRASAVVSATAADALFAGGDRTAAQLFDAARAGELRSFALPGTLRLAGRTRIEPLASRNVVARLPGADPALAAEHVVYTAHLDHIGTGEPVTDAQGREDRIRNGAIDNALGVAILLEAARELQGGPRPKRSMAFVALTGEEQGLLGAEWFANRPSVDGEAVANINMDMPMLTAPTTDVVPIGVDHSSLGQVLETAAAEIGVTLSPDPFPEETVFVRSDQYAFVRAGVPAVYLMAGVVGANPDQDPRVAATWFLRNCYHQPCDQVDLPIQYGDAARLATLNARIGRITGDAPQRPRWNDGDFFGERFGKPGPQ</sequence>
<dbReference type="EMBL" id="JARXRN010000011">
    <property type="protein sequence ID" value="MDH5829061.1"/>
    <property type="molecule type" value="Genomic_DNA"/>
</dbReference>
<feature type="domain" description="Peptidase M28" evidence="3">
    <location>
        <begin position="324"/>
        <end position="543"/>
    </location>
</feature>
<reference evidence="4 5" key="1">
    <citation type="submission" date="2023-04" db="EMBL/GenBank/DDBJ databases">
        <title>Luteimonas sp. M1R5S18.</title>
        <authorList>
            <person name="Sun J.-Q."/>
        </authorList>
    </citation>
    <scope>NUCLEOTIDE SEQUENCE [LARGE SCALE GENOMIC DNA]</scope>
    <source>
        <strain evidence="4 5">M1R5S18</strain>
    </source>
</reference>
<feature type="compositionally biased region" description="Low complexity" evidence="1">
    <location>
        <begin position="37"/>
        <end position="46"/>
    </location>
</feature>
<dbReference type="PANTHER" id="PTHR12147">
    <property type="entry name" value="METALLOPEPTIDASE M28 FAMILY MEMBER"/>
    <property type="match status" value="1"/>
</dbReference>
<name>A0ABT6JEG2_9GAMM</name>
<evidence type="ECO:0000313" key="5">
    <source>
        <dbReference type="Proteomes" id="UP001156831"/>
    </source>
</evidence>
<dbReference type="PANTHER" id="PTHR12147:SF26">
    <property type="entry name" value="PEPTIDASE M28 DOMAIN-CONTAINING PROTEIN"/>
    <property type="match status" value="1"/>
</dbReference>
<dbReference type="InterPro" id="IPR045175">
    <property type="entry name" value="M28_fam"/>
</dbReference>
<accession>A0ABT6JEG2</accession>
<dbReference type="SUPFAM" id="SSF52025">
    <property type="entry name" value="PA domain"/>
    <property type="match status" value="1"/>
</dbReference>
<feature type="chain" id="PRO_5045409622" evidence="2">
    <location>
        <begin position="29"/>
        <end position="577"/>
    </location>
</feature>
<evidence type="ECO:0000256" key="2">
    <source>
        <dbReference type="SAM" id="SignalP"/>
    </source>
</evidence>
<dbReference type="InterPro" id="IPR007484">
    <property type="entry name" value="Peptidase_M28"/>
</dbReference>
<keyword evidence="2" id="KW-0732">Signal</keyword>
<evidence type="ECO:0000259" key="3">
    <source>
        <dbReference type="Pfam" id="PF04389"/>
    </source>
</evidence>
<evidence type="ECO:0000313" key="4">
    <source>
        <dbReference type="EMBL" id="MDH5829061.1"/>
    </source>
</evidence>
<dbReference type="InterPro" id="IPR046450">
    <property type="entry name" value="PA_dom_sf"/>
</dbReference>
<protein>
    <submittedName>
        <fullName evidence="4">M28 family peptidase</fullName>
    </submittedName>
</protein>
<organism evidence="4 5">
    <name type="scientific">Luteimonas rhizosphaericola</name>
    <dbReference type="NCBI Taxonomy" id="3042024"/>
    <lineage>
        <taxon>Bacteria</taxon>
        <taxon>Pseudomonadati</taxon>
        <taxon>Pseudomonadota</taxon>
        <taxon>Gammaproteobacteria</taxon>
        <taxon>Lysobacterales</taxon>
        <taxon>Lysobacteraceae</taxon>
        <taxon>Luteimonas</taxon>
    </lineage>
</organism>
<proteinExistence type="predicted"/>
<evidence type="ECO:0000256" key="1">
    <source>
        <dbReference type="SAM" id="MobiDB-lite"/>
    </source>
</evidence>
<dbReference type="SUPFAM" id="SSF53187">
    <property type="entry name" value="Zn-dependent exopeptidases"/>
    <property type="match status" value="1"/>
</dbReference>
<keyword evidence="5" id="KW-1185">Reference proteome</keyword>
<gene>
    <name evidence="4" type="ORF">QFW80_00790</name>
</gene>
<dbReference type="Pfam" id="PF04389">
    <property type="entry name" value="Peptidase_M28"/>
    <property type="match status" value="1"/>
</dbReference>
<dbReference type="Gene3D" id="3.50.30.30">
    <property type="match status" value="1"/>
</dbReference>
<feature type="signal peptide" evidence="2">
    <location>
        <begin position="1"/>
        <end position="28"/>
    </location>
</feature>